<evidence type="ECO:0000313" key="1">
    <source>
        <dbReference type="EMBL" id="ACL17908.1"/>
    </source>
</evidence>
<accession>B8GFA2</accession>
<evidence type="ECO:0000313" key="2">
    <source>
        <dbReference type="Proteomes" id="UP000002457"/>
    </source>
</evidence>
<dbReference type="EMBL" id="CP001338">
    <property type="protein sequence ID" value="ACL17908.1"/>
    <property type="molecule type" value="Genomic_DNA"/>
</dbReference>
<organism evidence="1 2">
    <name type="scientific">Methanosphaerula palustris (strain ATCC BAA-1556 / DSM 19958 / E1-9c)</name>
    <dbReference type="NCBI Taxonomy" id="521011"/>
    <lineage>
        <taxon>Archaea</taxon>
        <taxon>Methanobacteriati</taxon>
        <taxon>Methanobacteriota</taxon>
        <taxon>Stenosarchaea group</taxon>
        <taxon>Methanomicrobia</taxon>
        <taxon>Methanomicrobiales</taxon>
        <taxon>Methanoregulaceae</taxon>
        <taxon>Methanosphaerula</taxon>
    </lineage>
</organism>
<reference evidence="1 2" key="1">
    <citation type="journal article" date="2015" name="Genome Announc.">
        <title>Complete Genome Sequence of Methanosphaerula palustris E1-9CT, a Hydrogenotrophic Methanogen Isolated from a Minerotrophic Fen Peatland.</title>
        <authorList>
            <person name="Cadillo-Quiroz H."/>
            <person name="Browne P."/>
            <person name="Kyrpides N."/>
            <person name="Woyke T."/>
            <person name="Goodwin L."/>
            <person name="Detter C."/>
            <person name="Yavitt J.B."/>
            <person name="Zinder S.H."/>
        </authorList>
    </citation>
    <scope>NUCLEOTIDE SEQUENCE [LARGE SCALE GENOMIC DNA]</scope>
    <source>
        <strain evidence="2">ATCC BAA-1556 / DSM 19958 / E1-9c</strain>
    </source>
</reference>
<protein>
    <submittedName>
        <fullName evidence="1">Uncharacterized protein</fullName>
    </submittedName>
</protein>
<dbReference type="HOGENOM" id="CLU_3245387_0_0_2"/>
<proteinExistence type="predicted"/>
<dbReference type="KEGG" id="mpl:Mpal_2643"/>
<sequence>MIVVGTIKNCAFRFDQFKLLVRESVRSKLKVVQKILALRNLG</sequence>
<name>B8GFA2_METPE</name>
<keyword evidence="2" id="KW-1185">Reference proteome</keyword>
<dbReference type="AlphaFoldDB" id="B8GFA2"/>
<gene>
    <name evidence="1" type="ordered locus">Mpal_2643</name>
</gene>
<dbReference type="Proteomes" id="UP000002457">
    <property type="component" value="Chromosome"/>
</dbReference>